<evidence type="ECO:0000313" key="1">
    <source>
        <dbReference type="EnsemblMetazoa" id="Aqu2.1.29752_001"/>
    </source>
</evidence>
<protein>
    <submittedName>
        <fullName evidence="1">Uncharacterized protein</fullName>
    </submittedName>
</protein>
<organism evidence="1">
    <name type="scientific">Amphimedon queenslandica</name>
    <name type="common">Sponge</name>
    <dbReference type="NCBI Taxonomy" id="400682"/>
    <lineage>
        <taxon>Eukaryota</taxon>
        <taxon>Metazoa</taxon>
        <taxon>Porifera</taxon>
        <taxon>Demospongiae</taxon>
        <taxon>Heteroscleromorpha</taxon>
        <taxon>Haplosclerida</taxon>
        <taxon>Niphatidae</taxon>
        <taxon>Amphimedon</taxon>
    </lineage>
</organism>
<dbReference type="AlphaFoldDB" id="A0A1X7UQS8"/>
<name>A0A1X7UQS8_AMPQE</name>
<reference evidence="1" key="1">
    <citation type="submission" date="2017-05" db="UniProtKB">
        <authorList>
            <consortium name="EnsemblMetazoa"/>
        </authorList>
    </citation>
    <scope>IDENTIFICATION</scope>
</reference>
<sequence length="55" mass="6263">MRSIRSHGGLTRGRGLTESVLLRWVYSMHKSIGVNDAMTIFMEQKLSSSEQHTEL</sequence>
<accession>A0A1X7UQS8</accession>
<proteinExistence type="predicted"/>
<dbReference type="InParanoid" id="A0A1X7UQS8"/>
<dbReference type="EnsemblMetazoa" id="Aqu2.1.29752_001">
    <property type="protein sequence ID" value="Aqu2.1.29752_001"/>
    <property type="gene ID" value="Aqu2.1.29752"/>
</dbReference>